<name>A0ABW7EK05_9BURK</name>
<dbReference type="PANTHER" id="PTHR47628">
    <property type="match status" value="1"/>
</dbReference>
<dbReference type="SUPFAM" id="SSF53822">
    <property type="entry name" value="Periplasmic binding protein-like I"/>
    <property type="match status" value="1"/>
</dbReference>
<evidence type="ECO:0000313" key="1">
    <source>
        <dbReference type="EMBL" id="MFG6413214.1"/>
    </source>
</evidence>
<dbReference type="RefSeq" id="WP_394469306.1">
    <property type="nucleotide sequence ID" value="NZ_JBIGHY010000002.1"/>
</dbReference>
<protein>
    <submittedName>
        <fullName evidence="1">Transporter substrate-binding protein</fullName>
    </submittedName>
</protein>
<reference evidence="1 2" key="1">
    <citation type="submission" date="2024-09" db="EMBL/GenBank/DDBJ databases">
        <title>Novel species of the genus Pelomonas and Roseateles isolated from streams.</title>
        <authorList>
            <person name="Lu H."/>
        </authorList>
    </citation>
    <scope>NUCLEOTIDE SEQUENCE [LARGE SCALE GENOMIC DNA]</scope>
    <source>
        <strain evidence="1 2">DC23W</strain>
    </source>
</reference>
<evidence type="ECO:0000313" key="2">
    <source>
        <dbReference type="Proteomes" id="UP001606300"/>
    </source>
</evidence>
<dbReference type="PANTHER" id="PTHR47628:SF1">
    <property type="entry name" value="ALIPHATIC AMIDASE EXPRESSION-REGULATING PROTEIN"/>
    <property type="match status" value="1"/>
</dbReference>
<dbReference type="Gene3D" id="3.40.50.2300">
    <property type="match status" value="2"/>
</dbReference>
<accession>A0ABW7EK05</accession>
<organism evidence="1 2">
    <name type="scientific">Pelomonas dachongensis</name>
    <dbReference type="NCBI Taxonomy" id="3299029"/>
    <lineage>
        <taxon>Bacteria</taxon>
        <taxon>Pseudomonadati</taxon>
        <taxon>Pseudomonadota</taxon>
        <taxon>Betaproteobacteria</taxon>
        <taxon>Burkholderiales</taxon>
        <taxon>Sphaerotilaceae</taxon>
        <taxon>Roseateles</taxon>
    </lineage>
</organism>
<comment type="caution">
    <text evidence="1">The sequence shown here is derived from an EMBL/GenBank/DDBJ whole genome shotgun (WGS) entry which is preliminary data.</text>
</comment>
<dbReference type="Proteomes" id="UP001606300">
    <property type="component" value="Unassembled WGS sequence"/>
</dbReference>
<dbReference type="Pfam" id="PF13433">
    <property type="entry name" value="Peripla_BP_5"/>
    <property type="match status" value="1"/>
</dbReference>
<sequence length="411" mass="44269">MRRQSALAWGGALLLVLALLAVWLLRPGARDARLAPIVIGHLQDLGGPLRSDEAPLLAGARLAVEEINRSGGLLGRRVELALGDTRSDAATGAAAAQALIEKRQAVALFGCWTTACRDAVRPVVERHRHLLFHPASYEGLEQSPHLVYTGATPNQFALPATAWALRQFGRRVYLLGSEGPYSRRLHVLLGDFIRLRGGEVLATRYLPRDAPDAASVVRELREQRPDVVLNTLGGASNAQLFDALVEAGMTDLPMLSLKATEPELRAFGGGRLAQHFMATSYLQSLPGPANAAFLAALRSSQGEAAQASDPAVSLYIAIRLWAAAVRELGSPQTDAVNANVLLQVVEAPQGYAAMDPQTRHLWRPLRVAQVAPDGGLKEVMVLPRYVKPAPWPGFRSVAYWQTATADVGVRP</sequence>
<proteinExistence type="predicted"/>
<gene>
    <name evidence="1" type="ORF">ACG02S_04805</name>
</gene>
<dbReference type="EMBL" id="JBIGHY010000002">
    <property type="protein sequence ID" value="MFG6413214.1"/>
    <property type="molecule type" value="Genomic_DNA"/>
</dbReference>
<keyword evidence="2" id="KW-1185">Reference proteome</keyword>
<dbReference type="InterPro" id="IPR028082">
    <property type="entry name" value="Peripla_BP_I"/>
</dbReference>